<dbReference type="SUPFAM" id="SSF46689">
    <property type="entry name" value="Homeodomain-like"/>
    <property type="match status" value="1"/>
</dbReference>
<keyword evidence="8" id="KW-1185">Reference proteome</keyword>
<dbReference type="PROSITE" id="PS50977">
    <property type="entry name" value="HTH_TETR_2"/>
    <property type="match status" value="1"/>
</dbReference>
<evidence type="ECO:0000256" key="4">
    <source>
        <dbReference type="PROSITE-ProRule" id="PRU00335"/>
    </source>
</evidence>
<comment type="caution">
    <text evidence="7">The sequence shown here is derived from an EMBL/GenBank/DDBJ whole genome shotgun (WGS) entry which is preliminary data.</text>
</comment>
<dbReference type="EMBL" id="JAUZMY010000022">
    <property type="protein sequence ID" value="MEE2039723.1"/>
    <property type="molecule type" value="Genomic_DNA"/>
</dbReference>
<dbReference type="Pfam" id="PF00440">
    <property type="entry name" value="TetR_N"/>
    <property type="match status" value="1"/>
</dbReference>
<organism evidence="7 8">
    <name type="scientific">Nocardiopsis codii</name>
    <dbReference type="NCBI Taxonomy" id="3065942"/>
    <lineage>
        <taxon>Bacteria</taxon>
        <taxon>Bacillati</taxon>
        <taxon>Actinomycetota</taxon>
        <taxon>Actinomycetes</taxon>
        <taxon>Streptosporangiales</taxon>
        <taxon>Nocardiopsidaceae</taxon>
        <taxon>Nocardiopsis</taxon>
    </lineage>
</organism>
<proteinExistence type="predicted"/>
<protein>
    <submittedName>
        <fullName evidence="7">TetR family transcriptional regulator</fullName>
    </submittedName>
</protein>
<feature type="compositionally biased region" description="Low complexity" evidence="5">
    <location>
        <begin position="182"/>
        <end position="192"/>
    </location>
</feature>
<feature type="DNA-binding region" description="H-T-H motif" evidence="4">
    <location>
        <begin position="29"/>
        <end position="48"/>
    </location>
</feature>
<feature type="domain" description="HTH tetR-type" evidence="6">
    <location>
        <begin position="6"/>
        <end position="66"/>
    </location>
</feature>
<evidence type="ECO:0000256" key="5">
    <source>
        <dbReference type="SAM" id="MobiDB-lite"/>
    </source>
</evidence>
<accession>A0ABU7KBW4</accession>
<dbReference type="InterPro" id="IPR036271">
    <property type="entry name" value="Tet_transcr_reg_TetR-rel_C_sf"/>
</dbReference>
<dbReference type="Proteomes" id="UP001356095">
    <property type="component" value="Unassembled WGS sequence"/>
</dbReference>
<dbReference type="InterPro" id="IPR054156">
    <property type="entry name" value="YxaF_TetR_C"/>
</dbReference>
<dbReference type="RefSeq" id="WP_330093490.1">
    <property type="nucleotide sequence ID" value="NZ_JAUZMY010000022.1"/>
</dbReference>
<keyword evidence="3" id="KW-0804">Transcription</keyword>
<dbReference type="PANTHER" id="PTHR47506:SF3">
    <property type="entry name" value="HTH-TYPE TRANSCRIPTIONAL REGULATOR LMRA"/>
    <property type="match status" value="1"/>
</dbReference>
<dbReference type="PANTHER" id="PTHR47506">
    <property type="entry name" value="TRANSCRIPTIONAL REGULATORY PROTEIN"/>
    <property type="match status" value="1"/>
</dbReference>
<evidence type="ECO:0000313" key="8">
    <source>
        <dbReference type="Proteomes" id="UP001356095"/>
    </source>
</evidence>
<name>A0ABU7KBW4_9ACTN</name>
<evidence type="ECO:0000259" key="6">
    <source>
        <dbReference type="PROSITE" id="PS50977"/>
    </source>
</evidence>
<dbReference type="Gene3D" id="1.10.357.10">
    <property type="entry name" value="Tetracycline Repressor, domain 2"/>
    <property type="match status" value="1"/>
</dbReference>
<evidence type="ECO:0000256" key="3">
    <source>
        <dbReference type="ARBA" id="ARBA00023163"/>
    </source>
</evidence>
<dbReference type="Pfam" id="PF21993">
    <property type="entry name" value="TetR_C_13_2"/>
    <property type="match status" value="1"/>
</dbReference>
<keyword evidence="2 4" id="KW-0238">DNA-binding</keyword>
<sequence length="201" mass="21140">MGTRGTVTRTRLVDGAREQLEAHGYAGTDLDQVLAASGAPRGSLYFHFPGGKDELVAAALEAAGAETGARIRELSEEAPDAVALVQGMIDLFAARMEESGFAGGCPLAATALDVSATNELVHTVCRRVYSSWQATLANRLVAEGRGAEDADADAWSALSLVEGALLLSRATRSRSPLDRARGSVSRLLGRGRPVPPRQGRR</sequence>
<evidence type="ECO:0000313" key="7">
    <source>
        <dbReference type="EMBL" id="MEE2039723.1"/>
    </source>
</evidence>
<feature type="region of interest" description="Disordered" evidence="5">
    <location>
        <begin position="172"/>
        <end position="201"/>
    </location>
</feature>
<evidence type="ECO:0000256" key="2">
    <source>
        <dbReference type="ARBA" id="ARBA00023125"/>
    </source>
</evidence>
<evidence type="ECO:0000256" key="1">
    <source>
        <dbReference type="ARBA" id="ARBA00023015"/>
    </source>
</evidence>
<gene>
    <name evidence="7" type="ORF">Q8791_21110</name>
</gene>
<dbReference type="InterPro" id="IPR009057">
    <property type="entry name" value="Homeodomain-like_sf"/>
</dbReference>
<dbReference type="SUPFAM" id="SSF48498">
    <property type="entry name" value="Tetracyclin repressor-like, C-terminal domain"/>
    <property type="match status" value="1"/>
</dbReference>
<dbReference type="InterPro" id="IPR001647">
    <property type="entry name" value="HTH_TetR"/>
</dbReference>
<reference evidence="7 8" key="1">
    <citation type="submission" date="2023-08" db="EMBL/GenBank/DDBJ databases">
        <authorList>
            <person name="Girao M."/>
            <person name="Carvalho M.F."/>
        </authorList>
    </citation>
    <scope>NUCLEOTIDE SEQUENCE [LARGE SCALE GENOMIC DNA]</scope>
    <source>
        <strain evidence="7 8">CT-R113</strain>
    </source>
</reference>
<keyword evidence="1" id="KW-0805">Transcription regulation</keyword>